<name>A0ABX2IXZ2_9RHOB</name>
<dbReference type="Pfam" id="PF13302">
    <property type="entry name" value="Acetyltransf_3"/>
    <property type="match status" value="2"/>
</dbReference>
<evidence type="ECO:0000256" key="1">
    <source>
        <dbReference type="ARBA" id="ARBA00022679"/>
    </source>
</evidence>
<proteinExistence type="inferred from homology"/>
<evidence type="ECO:0000256" key="3">
    <source>
        <dbReference type="ARBA" id="ARBA00038502"/>
    </source>
</evidence>
<gene>
    <name evidence="5" type="ORF">HRQ87_10720</name>
</gene>
<keyword evidence="1" id="KW-0808">Transferase</keyword>
<dbReference type="PROSITE" id="PS51186">
    <property type="entry name" value="GNAT"/>
    <property type="match status" value="1"/>
</dbReference>
<dbReference type="SUPFAM" id="SSF55729">
    <property type="entry name" value="Acyl-CoA N-acyltransferases (Nat)"/>
    <property type="match status" value="2"/>
</dbReference>
<keyword evidence="2" id="KW-0012">Acyltransferase</keyword>
<comment type="similarity">
    <text evidence="3">Belongs to the acetyltransferase family. RimJ subfamily.</text>
</comment>
<dbReference type="Proteomes" id="UP000777935">
    <property type="component" value="Unassembled WGS sequence"/>
</dbReference>
<evidence type="ECO:0000313" key="5">
    <source>
        <dbReference type="EMBL" id="NSX55273.1"/>
    </source>
</evidence>
<comment type="caution">
    <text evidence="5">The sequence shown here is derived from an EMBL/GenBank/DDBJ whole genome shotgun (WGS) entry which is preliminary data.</text>
</comment>
<dbReference type="RefSeq" id="WP_174138127.1">
    <property type="nucleotide sequence ID" value="NZ_JABUFE010000005.1"/>
</dbReference>
<dbReference type="InterPro" id="IPR051531">
    <property type="entry name" value="N-acetyltransferase"/>
</dbReference>
<accession>A0ABX2IXZ2</accession>
<keyword evidence="6" id="KW-1185">Reference proteome</keyword>
<evidence type="ECO:0000256" key="2">
    <source>
        <dbReference type="ARBA" id="ARBA00023315"/>
    </source>
</evidence>
<dbReference type="PANTHER" id="PTHR43792:SF8">
    <property type="entry name" value="[RIBOSOMAL PROTEIN US5]-ALANINE N-ACETYLTRANSFERASE"/>
    <property type="match status" value="1"/>
</dbReference>
<dbReference type="InterPro" id="IPR016181">
    <property type="entry name" value="Acyl_CoA_acyltransferase"/>
</dbReference>
<reference evidence="5 6" key="1">
    <citation type="submission" date="2020-06" db="EMBL/GenBank/DDBJ databases">
        <title>Sulfitobacter algicola sp. nov., isolated from green algae.</title>
        <authorList>
            <person name="Wang C."/>
        </authorList>
    </citation>
    <scope>NUCLEOTIDE SEQUENCE [LARGE SCALE GENOMIC DNA]</scope>
    <source>
        <strain evidence="5 6">1151</strain>
    </source>
</reference>
<feature type="domain" description="N-acetyltransferase" evidence="4">
    <location>
        <begin position="177"/>
        <end position="326"/>
    </location>
</feature>
<dbReference type="InterPro" id="IPR000182">
    <property type="entry name" value="GNAT_dom"/>
</dbReference>
<protein>
    <submittedName>
        <fullName evidence="5">GNAT family N-acetyltransferase</fullName>
    </submittedName>
</protein>
<organism evidence="5 6">
    <name type="scientific">Parasulfitobacter algicola</name>
    <dbReference type="NCBI Taxonomy" id="2614809"/>
    <lineage>
        <taxon>Bacteria</taxon>
        <taxon>Pseudomonadati</taxon>
        <taxon>Pseudomonadota</taxon>
        <taxon>Alphaproteobacteria</taxon>
        <taxon>Rhodobacterales</taxon>
        <taxon>Roseobacteraceae</taxon>
        <taxon>Parasulfitobacter</taxon>
    </lineage>
</organism>
<dbReference type="PANTHER" id="PTHR43792">
    <property type="entry name" value="GNAT FAMILY, PUTATIVE (AFU_ORTHOLOGUE AFUA_3G00765)-RELATED-RELATED"/>
    <property type="match status" value="1"/>
</dbReference>
<evidence type="ECO:0000313" key="6">
    <source>
        <dbReference type="Proteomes" id="UP000777935"/>
    </source>
</evidence>
<dbReference type="Gene3D" id="3.40.630.30">
    <property type="match status" value="2"/>
</dbReference>
<dbReference type="EMBL" id="JABUFE010000005">
    <property type="protein sequence ID" value="NSX55273.1"/>
    <property type="molecule type" value="Genomic_DNA"/>
</dbReference>
<sequence length="339" mass="38108">MSDIKTLRTPRFILRPVIADDAPWIAHEIANPDVQRMLTRPPHPYTLKDAQEFVEQSAQRTDVFVIQGKNPMGIVSCRNELGYWLAKPCWRKGVVPEAASAVVDHHFQSGGADLNSGHFTDNPASAAVLSKLGFQNTHVENAFCNFRGVQVPMQRMILTHQDWLARRTLPHLTTPRLTLRPMTADDAPALAALAGVLDVARMIFRAKVPWPEDEVRDFIHDWRWQDDLGFRLGIYLKDTLIGSVGISKVPDIFYFFDQSHWGRGYASEALHVFLTACYARFAIDDIEADVFHDNPASMLVLERLGFEKTGNGMGTSAARLEPAPVSLYRLTQERFGANP</sequence>
<evidence type="ECO:0000259" key="4">
    <source>
        <dbReference type="PROSITE" id="PS51186"/>
    </source>
</evidence>